<proteinExistence type="predicted"/>
<evidence type="ECO:0000313" key="2">
    <source>
        <dbReference type="EMBL" id="KAG7367154.1"/>
    </source>
</evidence>
<dbReference type="AlphaFoldDB" id="A0A9K3Q3N6"/>
<reference evidence="2" key="1">
    <citation type="journal article" date="2021" name="Sci. Rep.">
        <title>Diploid genomic architecture of Nitzschia inconspicua, an elite biomass production diatom.</title>
        <authorList>
            <person name="Oliver A."/>
            <person name="Podell S."/>
            <person name="Pinowska A."/>
            <person name="Traller J.C."/>
            <person name="Smith S.R."/>
            <person name="McClure R."/>
            <person name="Beliaev A."/>
            <person name="Bohutskyi P."/>
            <person name="Hill E.A."/>
            <person name="Rabines A."/>
            <person name="Zheng H."/>
            <person name="Allen L.Z."/>
            <person name="Kuo A."/>
            <person name="Grigoriev I.V."/>
            <person name="Allen A.E."/>
            <person name="Hazlebeck D."/>
            <person name="Allen E.E."/>
        </authorList>
    </citation>
    <scope>NUCLEOTIDE SEQUENCE</scope>
    <source>
        <strain evidence="2">Hildebrandi</strain>
    </source>
</reference>
<gene>
    <name evidence="2" type="ORF">IV203_029824</name>
</gene>
<dbReference type="OrthoDB" id="10264655at2759"/>
<dbReference type="EMBL" id="JAGRRH010000007">
    <property type="protein sequence ID" value="KAG7367154.1"/>
    <property type="molecule type" value="Genomic_DNA"/>
</dbReference>
<dbReference type="GO" id="GO:0006357">
    <property type="term" value="P:regulation of transcription by RNA polymerase II"/>
    <property type="evidence" value="ECO:0007669"/>
    <property type="project" value="InterPro"/>
</dbReference>
<comment type="caution">
    <text evidence="2">The sequence shown here is derived from an EMBL/GenBank/DDBJ whole genome shotgun (WGS) entry which is preliminary data.</text>
</comment>
<evidence type="ECO:0000259" key="1">
    <source>
        <dbReference type="Pfam" id="PF00134"/>
    </source>
</evidence>
<name>A0A9K3Q3N6_9STRA</name>
<dbReference type="Proteomes" id="UP000693970">
    <property type="component" value="Unassembled WGS sequence"/>
</dbReference>
<reference evidence="2" key="2">
    <citation type="submission" date="2021-04" db="EMBL/GenBank/DDBJ databases">
        <authorList>
            <person name="Podell S."/>
        </authorList>
    </citation>
    <scope>NUCLEOTIDE SEQUENCE</scope>
    <source>
        <strain evidence="2">Hildebrandi</strain>
    </source>
</reference>
<dbReference type="InterPro" id="IPR006671">
    <property type="entry name" value="Cyclin_N"/>
</dbReference>
<sequence length="371" mass="41535">MEANRKRRCNELSLRAPLTPKSGSVTHLSPNKLPPVTFLFRMFVACNVLEVSPETRFTAIVLLYRYAHADQCQPTLPKDAGASKFSPPDKKDWPWIGGACLFLACKTEEENRRLRDIVNMIYMILTDVAEDKSGEKSLTWNCTDSAGGEKIPLRISTRPPVLNDDYWNAKKQLIETEQAVLRWLGFDCYVTHPHRAVTLIFEEQSISLDASPNPHCNTTVTKAFQHLNDALFSPKALQFGVLVLACASIEMALEDIDMMPNHNNVPGQGAGTTKQSPAFSFLETIQYLGIAKVPAKNDHFLAADLISFQFNRPSVRRIWGSDHTIVIDTSQCIDDYNNFMGGFDNAYQLMSSFKLTLSMSLYMDANAASLL</sequence>
<dbReference type="InterPro" id="IPR043198">
    <property type="entry name" value="Cyclin/Ssn8"/>
</dbReference>
<dbReference type="Pfam" id="PF00134">
    <property type="entry name" value="Cyclin_N"/>
    <property type="match status" value="1"/>
</dbReference>
<dbReference type="PANTHER" id="PTHR10026">
    <property type="entry name" value="CYCLIN"/>
    <property type="match status" value="1"/>
</dbReference>
<evidence type="ECO:0000313" key="3">
    <source>
        <dbReference type="Proteomes" id="UP000693970"/>
    </source>
</evidence>
<accession>A0A9K3Q3N6</accession>
<protein>
    <submittedName>
        <fullName evidence="2">Cyclin-like protein</fullName>
    </submittedName>
</protein>
<dbReference type="GO" id="GO:0016538">
    <property type="term" value="F:cyclin-dependent protein serine/threonine kinase regulator activity"/>
    <property type="evidence" value="ECO:0007669"/>
    <property type="project" value="InterPro"/>
</dbReference>
<feature type="domain" description="Cyclin N-terminal" evidence="1">
    <location>
        <begin position="42"/>
        <end position="187"/>
    </location>
</feature>
<keyword evidence="3" id="KW-1185">Reference proteome</keyword>
<organism evidence="2 3">
    <name type="scientific">Nitzschia inconspicua</name>
    <dbReference type="NCBI Taxonomy" id="303405"/>
    <lineage>
        <taxon>Eukaryota</taxon>
        <taxon>Sar</taxon>
        <taxon>Stramenopiles</taxon>
        <taxon>Ochrophyta</taxon>
        <taxon>Bacillariophyta</taxon>
        <taxon>Bacillariophyceae</taxon>
        <taxon>Bacillariophycidae</taxon>
        <taxon>Bacillariales</taxon>
        <taxon>Bacillariaceae</taxon>
        <taxon>Nitzschia</taxon>
    </lineage>
</organism>